<feature type="compositionally biased region" description="Basic and acidic residues" evidence="2">
    <location>
        <begin position="706"/>
        <end position="724"/>
    </location>
</feature>
<dbReference type="Proteomes" id="UP000789595">
    <property type="component" value="Unassembled WGS sequence"/>
</dbReference>
<protein>
    <recommendedName>
        <fullName evidence="3">SANT and BTB domain-containing protein</fullName>
    </recommendedName>
</protein>
<feature type="region of interest" description="Disordered" evidence="2">
    <location>
        <begin position="637"/>
        <end position="666"/>
    </location>
</feature>
<gene>
    <name evidence="4" type="ORF">PECAL_4P25940</name>
</gene>
<keyword evidence="1" id="KW-0175">Coiled coil</keyword>
<dbReference type="Pfam" id="PF11822">
    <property type="entry name" value="BTB_SANBR"/>
    <property type="match status" value="1"/>
</dbReference>
<dbReference type="PANTHER" id="PTHR20946">
    <property type="entry name" value="SANT AND BTB DOMAIN REGULATOR OF CLASS SWITCH RECOMBINATION"/>
    <property type="match status" value="1"/>
</dbReference>
<evidence type="ECO:0000256" key="2">
    <source>
        <dbReference type="SAM" id="MobiDB-lite"/>
    </source>
</evidence>
<feature type="region of interest" description="Disordered" evidence="2">
    <location>
        <begin position="55"/>
        <end position="165"/>
    </location>
</feature>
<reference evidence="4" key="1">
    <citation type="submission" date="2021-11" db="EMBL/GenBank/DDBJ databases">
        <authorList>
            <consortium name="Genoscope - CEA"/>
            <person name="William W."/>
        </authorList>
    </citation>
    <scope>NUCLEOTIDE SEQUENCE</scope>
</reference>
<evidence type="ECO:0000259" key="3">
    <source>
        <dbReference type="Pfam" id="PF11822"/>
    </source>
</evidence>
<organism evidence="4 5">
    <name type="scientific">Pelagomonas calceolata</name>
    <dbReference type="NCBI Taxonomy" id="35677"/>
    <lineage>
        <taxon>Eukaryota</taxon>
        <taxon>Sar</taxon>
        <taxon>Stramenopiles</taxon>
        <taxon>Ochrophyta</taxon>
        <taxon>Pelagophyceae</taxon>
        <taxon>Pelagomonadales</taxon>
        <taxon>Pelagomonadaceae</taxon>
        <taxon>Pelagomonas</taxon>
    </lineage>
</organism>
<feature type="region of interest" description="Disordered" evidence="2">
    <location>
        <begin position="700"/>
        <end position="724"/>
    </location>
</feature>
<proteinExistence type="predicted"/>
<feature type="region of interest" description="Disordered" evidence="2">
    <location>
        <begin position="1"/>
        <end position="36"/>
    </location>
</feature>
<keyword evidence="5" id="KW-1185">Reference proteome</keyword>
<dbReference type="InterPro" id="IPR011333">
    <property type="entry name" value="SKP1/BTB/POZ_sf"/>
</dbReference>
<feature type="compositionally biased region" description="Pro residues" evidence="2">
    <location>
        <begin position="512"/>
        <end position="531"/>
    </location>
</feature>
<feature type="compositionally biased region" description="Basic and acidic residues" evidence="2">
    <location>
        <begin position="74"/>
        <end position="119"/>
    </location>
</feature>
<dbReference type="EMBL" id="CAKKNE010000004">
    <property type="protein sequence ID" value="CAH0375268.1"/>
    <property type="molecule type" value="Genomic_DNA"/>
</dbReference>
<feature type="coiled-coil region" evidence="1">
    <location>
        <begin position="592"/>
        <end position="619"/>
    </location>
</feature>
<feature type="region of interest" description="Disordered" evidence="2">
    <location>
        <begin position="487"/>
        <end position="578"/>
    </location>
</feature>
<dbReference type="SUPFAM" id="SSF54695">
    <property type="entry name" value="POZ domain"/>
    <property type="match status" value="1"/>
</dbReference>
<dbReference type="AlphaFoldDB" id="A0A8J2SLJ0"/>
<feature type="non-terminal residue" evidence="4">
    <location>
        <position position="1"/>
    </location>
</feature>
<evidence type="ECO:0000256" key="1">
    <source>
        <dbReference type="SAM" id="Coils"/>
    </source>
</evidence>
<dbReference type="InterPro" id="IPR045902">
    <property type="entry name" value="SANBR-like"/>
</dbReference>
<comment type="caution">
    <text evidence="4">The sequence shown here is derived from an EMBL/GenBank/DDBJ whole genome shotgun (WGS) entry which is preliminary data.</text>
</comment>
<feature type="compositionally biased region" description="Basic and acidic residues" evidence="2">
    <location>
        <begin position="535"/>
        <end position="564"/>
    </location>
</feature>
<feature type="domain" description="SANT and BTB" evidence="3">
    <location>
        <begin position="168"/>
        <end position="262"/>
    </location>
</feature>
<sequence length="724" mass="80653">TLIAGHLPLPRHRREPAARRTCDADSDPTPTPIAAAGWSSRLPRQMVWQLDPAAAAPRERGRYAAPEPPLQQYELRRSTPQELVARERARSELAARERARSLSDSARGELVTRTEETRGPGRGHWTDFTPPQTQRGGAAAAPRDEVPQRSPPAPSPKAPPRPHNPDLIVIHVCDEARKVSRDFACDRVVLLREMRYFRSYLGGGDACEDIDISVHCDVHIFEWLVQWIHSPNKPPPLDASSVVSILISSEFLEMANLVEHCLKFMAAHVGEILEMPIDLACVSDALVQRLAALCPAEVLCDLTDAKDKLLPKLYKRRLELDFRHSSKANKRDILKCRHCDRLYPAWAQTKLSCAKAPPRIDRRGHLCLRHEPVEERWSLTEYVGELHAAGMPWEEVYWTMWAATHIFRCTACDEWFGAADMENCRHHPGPQEFTDDHALRGKYACCGAECLRFAAGAVAKGCAARRHAVSSIDGSASPQTLALLEKRDWARTVEQEEPAERASSSERSRAPTPVPEPPEPAPVVVRPPEPAAEPAEERPESQERPASQERAEKPEEPRLAAKVEKKIRKKGAAKKKLANAVRKANGAVKKKLDLAAAAAKALEDEAARKKAMAAKAKAAAERARRLFSVFGAAPDGVHAPMDHEHPLARGKAAKRSDDAAALSPRRRRAYEMDCGWRLEDQERMGQLARALVERRTPLAGALARADQQDEEVKVEKKAEAKRWR</sequence>
<dbReference type="PANTHER" id="PTHR20946:SF0">
    <property type="entry name" value="SANT AND BTB DOMAIN REGULATOR OF CLASS SWITCH RECOMBINATION"/>
    <property type="match status" value="1"/>
</dbReference>
<dbReference type="InterPro" id="IPR021777">
    <property type="entry name" value="SANBR_BTB"/>
</dbReference>
<evidence type="ECO:0000313" key="4">
    <source>
        <dbReference type="EMBL" id="CAH0375268.1"/>
    </source>
</evidence>
<accession>A0A8J2SLJ0</accession>
<name>A0A8J2SLJ0_9STRA</name>
<dbReference type="OrthoDB" id="550012at2759"/>
<feature type="compositionally biased region" description="Basic and acidic residues" evidence="2">
    <location>
        <begin position="487"/>
        <end position="509"/>
    </location>
</feature>
<feature type="compositionally biased region" description="Pro residues" evidence="2">
    <location>
        <begin position="149"/>
        <end position="162"/>
    </location>
</feature>
<evidence type="ECO:0000313" key="5">
    <source>
        <dbReference type="Proteomes" id="UP000789595"/>
    </source>
</evidence>
<dbReference type="Gene3D" id="3.30.710.10">
    <property type="entry name" value="Potassium Channel Kv1.1, Chain A"/>
    <property type="match status" value="1"/>
</dbReference>
<feature type="compositionally biased region" description="Basic residues" evidence="2">
    <location>
        <begin position="565"/>
        <end position="577"/>
    </location>
</feature>